<dbReference type="SUPFAM" id="SSF56024">
    <property type="entry name" value="Phospholipase D/nuclease"/>
    <property type="match status" value="2"/>
</dbReference>
<keyword evidence="4" id="KW-0964">Secreted</keyword>
<dbReference type="Proteomes" id="UP000727456">
    <property type="component" value="Unassembled WGS sequence"/>
</dbReference>
<feature type="domain" description="PLD phosphodiesterase" evidence="6">
    <location>
        <begin position="293"/>
        <end position="319"/>
    </location>
</feature>
<keyword evidence="8" id="KW-1185">Reference proteome</keyword>
<dbReference type="PROSITE" id="PS50035">
    <property type="entry name" value="PLD"/>
    <property type="match status" value="2"/>
</dbReference>
<evidence type="ECO:0000256" key="3">
    <source>
        <dbReference type="ARBA" id="ARBA00018392"/>
    </source>
</evidence>
<gene>
    <name evidence="7" type="ORF">FHS31_002703</name>
</gene>
<dbReference type="CDD" id="cd09110">
    <property type="entry name" value="PLDc_CLS_1"/>
    <property type="match status" value="1"/>
</dbReference>
<dbReference type="Gene3D" id="3.30.870.10">
    <property type="entry name" value="Endonuclease Chain A"/>
    <property type="match status" value="2"/>
</dbReference>
<evidence type="ECO:0000313" key="7">
    <source>
        <dbReference type="EMBL" id="NIJ09071.1"/>
    </source>
</evidence>
<comment type="subcellular location">
    <subcellularLocation>
        <location evidence="2">Secreted</location>
    </subcellularLocation>
</comment>
<proteinExistence type="predicted"/>
<reference evidence="7 8" key="1">
    <citation type="submission" date="2020-03" db="EMBL/GenBank/DDBJ databases">
        <title>Genomic Encyclopedia of Type Strains, Phase III (KMG-III): the genomes of soil and plant-associated and newly described type strains.</title>
        <authorList>
            <person name="Whitman W."/>
        </authorList>
    </citation>
    <scope>NUCLEOTIDE SEQUENCE [LARGE SCALE GENOMIC DNA]</scope>
    <source>
        <strain evidence="7 8">CECT 8804</strain>
    </source>
</reference>
<dbReference type="Pfam" id="PF13091">
    <property type="entry name" value="PLDc_2"/>
    <property type="match status" value="2"/>
</dbReference>
<evidence type="ECO:0000256" key="2">
    <source>
        <dbReference type="ARBA" id="ARBA00004613"/>
    </source>
</evidence>
<keyword evidence="7" id="KW-0808">Transferase</keyword>
<dbReference type="InterPro" id="IPR001736">
    <property type="entry name" value="PLipase_D/transphosphatidylase"/>
</dbReference>
<evidence type="ECO:0000256" key="4">
    <source>
        <dbReference type="ARBA" id="ARBA00022525"/>
    </source>
</evidence>
<comment type="function">
    <text evidence="1">Could be a virulence factor.</text>
</comment>
<comment type="caution">
    <text evidence="7">The sequence shown here is derived from an EMBL/GenBank/DDBJ whole genome shotgun (WGS) entry which is preliminary data.</text>
</comment>
<sequence>MATEPQVNENGVAPASRPSFEVAGNHFTLLPDGSERLAALLRLIRGAKHSLRILYYIYCDDKVGRDVRAAMLEAIERGVDVRLIVDGFGSSVPADFFDCLSDKGADICRFIPRYGRRYFLRNHQKLALADEGIAIIGGFNIEDDYFDDTKGWRDLGLVVEGPAAKRITGYFDALARWTHHDIVSMRELRHALREWSEPPGTPVRWLFGGPMRRLSPWARTLKWDMEHTSDLSMIAAYFAPSPRMMRRIERIAQRGGSARLITPSKADHAVAVAAARHTFTRLLKRGVRVFEYQPRKLHTKLFLLDNVVHIGSANFDMRSMFLNLELMLRIEDKAFAAHIRAYFDGELVDSQEVTVQEHERAGFLTRTKWAIGYFIMAVLDASVTRRLNFGIDTGER</sequence>
<feature type="domain" description="PLD phosphodiesterase" evidence="6">
    <location>
        <begin position="118"/>
        <end position="145"/>
    </location>
</feature>
<dbReference type="PANTHER" id="PTHR21248:SF12">
    <property type="entry name" value="CARDIOLIPIN SYNTHASE C"/>
    <property type="match status" value="1"/>
</dbReference>
<name>A0ABX0TZL5_9SPHN</name>
<dbReference type="GO" id="GO:0016740">
    <property type="term" value="F:transferase activity"/>
    <property type="evidence" value="ECO:0007669"/>
    <property type="project" value="UniProtKB-KW"/>
</dbReference>
<accession>A0ABX0TZL5</accession>
<dbReference type="InterPro" id="IPR025202">
    <property type="entry name" value="PLD-like_dom"/>
</dbReference>
<organism evidence="7 8">
    <name type="scientific">Sphingomonas vulcanisoli</name>
    <dbReference type="NCBI Taxonomy" id="1658060"/>
    <lineage>
        <taxon>Bacteria</taxon>
        <taxon>Pseudomonadati</taxon>
        <taxon>Pseudomonadota</taxon>
        <taxon>Alphaproteobacteria</taxon>
        <taxon>Sphingomonadales</taxon>
        <taxon>Sphingomonadaceae</taxon>
        <taxon>Sphingomonas</taxon>
    </lineage>
</organism>
<evidence type="ECO:0000256" key="5">
    <source>
        <dbReference type="ARBA" id="ARBA00029594"/>
    </source>
</evidence>
<dbReference type="RefSeq" id="WP_167074337.1">
    <property type="nucleotide sequence ID" value="NZ_JAAOZC010000008.1"/>
</dbReference>
<evidence type="ECO:0000256" key="1">
    <source>
        <dbReference type="ARBA" id="ARBA00003145"/>
    </source>
</evidence>
<evidence type="ECO:0000259" key="6">
    <source>
        <dbReference type="PROSITE" id="PS50035"/>
    </source>
</evidence>
<dbReference type="PANTHER" id="PTHR21248">
    <property type="entry name" value="CARDIOLIPIN SYNTHASE"/>
    <property type="match status" value="1"/>
</dbReference>
<evidence type="ECO:0000313" key="8">
    <source>
        <dbReference type="Proteomes" id="UP000727456"/>
    </source>
</evidence>
<dbReference type="SMART" id="SM00155">
    <property type="entry name" value="PLDc"/>
    <property type="match status" value="2"/>
</dbReference>
<dbReference type="EMBL" id="JAAOZC010000008">
    <property type="protein sequence ID" value="NIJ09071.1"/>
    <property type="molecule type" value="Genomic_DNA"/>
</dbReference>
<protein>
    <recommendedName>
        <fullName evidence="3">Phospholipase D</fullName>
    </recommendedName>
    <alternativeName>
        <fullName evidence="5">Choline phosphatase</fullName>
    </alternativeName>
</protein>